<dbReference type="PANTHER" id="PTHR30629:SF2">
    <property type="entry name" value="PROPHAGE INTEGRASE INTS-RELATED"/>
    <property type="match status" value="1"/>
</dbReference>
<protein>
    <recommendedName>
        <fullName evidence="5">Tyr recombinase domain-containing protein</fullName>
    </recommendedName>
</protein>
<comment type="caution">
    <text evidence="6">The sequence shown here is derived from an EMBL/GenBank/DDBJ whole genome shotgun (WGS) entry which is preliminary data.</text>
</comment>
<dbReference type="Pfam" id="PF00589">
    <property type="entry name" value="Phage_integrase"/>
    <property type="match status" value="1"/>
</dbReference>
<evidence type="ECO:0000256" key="3">
    <source>
        <dbReference type="ARBA" id="ARBA00023125"/>
    </source>
</evidence>
<dbReference type="GO" id="GO:0006310">
    <property type="term" value="P:DNA recombination"/>
    <property type="evidence" value="ECO:0007669"/>
    <property type="project" value="UniProtKB-KW"/>
</dbReference>
<gene>
    <name evidence="6" type="ORF">DI533_21555</name>
</gene>
<dbReference type="InterPro" id="IPR010998">
    <property type="entry name" value="Integrase_recombinase_N"/>
</dbReference>
<evidence type="ECO:0000313" key="7">
    <source>
        <dbReference type="Proteomes" id="UP000248975"/>
    </source>
</evidence>
<dbReference type="Gene3D" id="1.10.150.130">
    <property type="match status" value="1"/>
</dbReference>
<organism evidence="6 7">
    <name type="scientific">Cereibacter sphaeroides</name>
    <name type="common">Rhodobacter sphaeroides</name>
    <dbReference type="NCBI Taxonomy" id="1063"/>
    <lineage>
        <taxon>Bacteria</taxon>
        <taxon>Pseudomonadati</taxon>
        <taxon>Pseudomonadota</taxon>
        <taxon>Alphaproteobacteria</taxon>
        <taxon>Rhodobacterales</taxon>
        <taxon>Paracoccaceae</taxon>
        <taxon>Cereibacter</taxon>
    </lineage>
</organism>
<dbReference type="InterPro" id="IPR038488">
    <property type="entry name" value="Integrase_DNA-bd_sf"/>
</dbReference>
<dbReference type="InterPro" id="IPR050808">
    <property type="entry name" value="Phage_Integrase"/>
</dbReference>
<dbReference type="Gene3D" id="3.30.160.390">
    <property type="entry name" value="Integrase, DNA-binding domain"/>
    <property type="match status" value="1"/>
</dbReference>
<dbReference type="SUPFAM" id="SSF56349">
    <property type="entry name" value="DNA breaking-rejoining enzymes"/>
    <property type="match status" value="1"/>
</dbReference>
<keyword evidence="3" id="KW-0238">DNA-binding</keyword>
<feature type="domain" description="Tyr recombinase" evidence="5">
    <location>
        <begin position="249"/>
        <end position="427"/>
    </location>
</feature>
<reference evidence="6 7" key="1">
    <citation type="submission" date="2017-08" db="EMBL/GenBank/DDBJ databases">
        <title>Infants hospitalized years apart are colonized by the same room-sourced microbial strains.</title>
        <authorList>
            <person name="Brooks B."/>
            <person name="Olm M.R."/>
            <person name="Firek B.A."/>
            <person name="Baker R."/>
            <person name="Thomas B.C."/>
            <person name="Morowitz M.J."/>
            <person name="Banfield J.F."/>
        </authorList>
    </citation>
    <scope>NUCLEOTIDE SEQUENCE [LARGE SCALE GENOMIC DNA]</scope>
    <source>
        <strain evidence="6">S2_003_000_R2_11</strain>
    </source>
</reference>
<dbReference type="EMBL" id="QFQS01000014">
    <property type="protein sequence ID" value="PZQ94719.1"/>
    <property type="molecule type" value="Genomic_DNA"/>
</dbReference>
<evidence type="ECO:0000259" key="5">
    <source>
        <dbReference type="PROSITE" id="PS51898"/>
    </source>
</evidence>
<evidence type="ECO:0000313" key="6">
    <source>
        <dbReference type="EMBL" id="PZQ94719.1"/>
    </source>
</evidence>
<dbReference type="InterPro" id="IPR011010">
    <property type="entry name" value="DNA_brk_join_enz"/>
</dbReference>
<sequence length="478" mass="53283">MPISQPPLSQGRQRAYLGDWIVRCVVSIRTRRRSDAPHGRLLRQFWPMKRRRLMANLLLPLTDAICHRAKPEIKEYALRDQRQPGLALRVQPSGARSWTMRTRIKEKAARHFLGNFPDVSVKAARQIANALLAGDADAPPVRSVAPLFEAFQAEHEQRAGAFYKPQGLRAYQTYMRCELLSAFGGKRLDAIARQDVARWFEGYSLRRPGGANRALGILGAMLGRAKAWGYMPDGWRNPVSGIRMNRRKVIGTFLSDTEMARLGAVLDEKTAEGCNASALLRFLTLTGCRVSEAVDLEWQDVLPDRLRLRESKTGPRDVPLGAPVRGFLKSHRANLTRRGLGRLRHVFPMFGGQRYEGVRSVWHVVRRQATLPPALRIHDLRHSFASHAVMSGETLFATSRLLGHSRIQMTARYAHLADGAMLLAAEKVGAIVARSCTAKRSELAAITSSAATSMNTTRLENLEALLATVHDDEGGSHE</sequence>
<keyword evidence="4" id="KW-0233">DNA recombination</keyword>
<dbReference type="InterPro" id="IPR025166">
    <property type="entry name" value="Integrase_DNA_bind_dom"/>
</dbReference>
<name>A0A2W5RZ76_CERSP</name>
<evidence type="ECO:0000256" key="4">
    <source>
        <dbReference type="ARBA" id="ARBA00023172"/>
    </source>
</evidence>
<dbReference type="Proteomes" id="UP000248975">
    <property type="component" value="Unassembled WGS sequence"/>
</dbReference>
<keyword evidence="2" id="KW-0229">DNA integration</keyword>
<evidence type="ECO:0000256" key="2">
    <source>
        <dbReference type="ARBA" id="ARBA00022908"/>
    </source>
</evidence>
<comment type="similarity">
    <text evidence="1">Belongs to the 'phage' integrase family.</text>
</comment>
<dbReference type="PANTHER" id="PTHR30629">
    <property type="entry name" value="PROPHAGE INTEGRASE"/>
    <property type="match status" value="1"/>
</dbReference>
<accession>A0A2W5RZ76</accession>
<dbReference type="Gene3D" id="1.10.443.10">
    <property type="entry name" value="Intergrase catalytic core"/>
    <property type="match status" value="1"/>
</dbReference>
<dbReference type="PROSITE" id="PS51898">
    <property type="entry name" value="TYR_RECOMBINASE"/>
    <property type="match status" value="1"/>
</dbReference>
<dbReference type="Pfam" id="PF13356">
    <property type="entry name" value="Arm-DNA-bind_3"/>
    <property type="match status" value="1"/>
</dbReference>
<dbReference type="CDD" id="cd00796">
    <property type="entry name" value="INT_Rci_Hp1_C"/>
    <property type="match status" value="1"/>
</dbReference>
<proteinExistence type="inferred from homology"/>
<dbReference type="InterPro" id="IPR013762">
    <property type="entry name" value="Integrase-like_cat_sf"/>
</dbReference>
<dbReference type="AlphaFoldDB" id="A0A2W5RZ76"/>
<dbReference type="GO" id="GO:0015074">
    <property type="term" value="P:DNA integration"/>
    <property type="evidence" value="ECO:0007669"/>
    <property type="project" value="UniProtKB-KW"/>
</dbReference>
<dbReference type="InterPro" id="IPR002104">
    <property type="entry name" value="Integrase_catalytic"/>
</dbReference>
<evidence type="ECO:0000256" key="1">
    <source>
        <dbReference type="ARBA" id="ARBA00008857"/>
    </source>
</evidence>
<dbReference type="GO" id="GO:0003677">
    <property type="term" value="F:DNA binding"/>
    <property type="evidence" value="ECO:0007669"/>
    <property type="project" value="UniProtKB-KW"/>
</dbReference>